<name>A0A2J8A389_9CHLO</name>
<dbReference type="GO" id="GO:0008097">
    <property type="term" value="F:5S rRNA binding"/>
    <property type="evidence" value="ECO:0007669"/>
    <property type="project" value="TreeGrafter"/>
</dbReference>
<evidence type="ECO:0000256" key="6">
    <source>
        <dbReference type="ARBA" id="ARBA00023242"/>
    </source>
</evidence>
<feature type="compositionally biased region" description="Basic residues" evidence="7">
    <location>
        <begin position="1"/>
        <end position="15"/>
    </location>
</feature>
<evidence type="ECO:0000313" key="8">
    <source>
        <dbReference type="EMBL" id="PNH06989.1"/>
    </source>
</evidence>
<proteinExistence type="inferred from homology"/>
<dbReference type="GO" id="GO:0006364">
    <property type="term" value="P:rRNA processing"/>
    <property type="evidence" value="ECO:0007669"/>
    <property type="project" value="TreeGrafter"/>
</dbReference>
<evidence type="ECO:0000256" key="2">
    <source>
        <dbReference type="ARBA" id="ARBA00004642"/>
    </source>
</evidence>
<evidence type="ECO:0000313" key="9">
    <source>
        <dbReference type="Proteomes" id="UP000236333"/>
    </source>
</evidence>
<comment type="similarity">
    <text evidence="3">Belongs to the NOP53 family.</text>
</comment>
<dbReference type="GO" id="GO:0005654">
    <property type="term" value="C:nucleoplasm"/>
    <property type="evidence" value="ECO:0007669"/>
    <property type="project" value="UniProtKB-SubCell"/>
</dbReference>
<dbReference type="Pfam" id="PF07767">
    <property type="entry name" value="Nop53"/>
    <property type="match status" value="2"/>
</dbReference>
<gene>
    <name evidence="8" type="ORF">TSOC_006602</name>
</gene>
<evidence type="ECO:0000256" key="4">
    <source>
        <dbReference type="ARBA" id="ARBA00018339"/>
    </source>
</evidence>
<dbReference type="Gene3D" id="3.40.50.720">
    <property type="entry name" value="NAD(P)-binding Rossmann-like Domain"/>
    <property type="match status" value="1"/>
</dbReference>
<protein>
    <recommendedName>
        <fullName evidence="4">Ribosome biogenesis protein NOP53</fullName>
    </recommendedName>
</protein>
<dbReference type="OrthoDB" id="5072at2759"/>
<reference evidence="8 9" key="1">
    <citation type="journal article" date="2017" name="Mol. Biol. Evol.">
        <title>The 4-celled Tetrabaena socialis nuclear genome reveals the essential components for genetic control of cell number at the origin of multicellularity in the volvocine lineage.</title>
        <authorList>
            <person name="Featherston J."/>
            <person name="Arakaki Y."/>
            <person name="Hanschen E.R."/>
            <person name="Ferris P.J."/>
            <person name="Michod R.E."/>
            <person name="Olson B.J.S.C."/>
            <person name="Nozaki H."/>
            <person name="Durand P.M."/>
        </authorList>
    </citation>
    <scope>NUCLEOTIDE SEQUENCE [LARGE SCALE GENOMIC DNA]</scope>
    <source>
        <strain evidence="8 9">NIES-571</strain>
    </source>
</reference>
<dbReference type="GO" id="GO:0005730">
    <property type="term" value="C:nucleolus"/>
    <property type="evidence" value="ECO:0007669"/>
    <property type="project" value="UniProtKB-SubCell"/>
</dbReference>
<feature type="region of interest" description="Disordered" evidence="7">
    <location>
        <begin position="357"/>
        <end position="395"/>
    </location>
</feature>
<dbReference type="Proteomes" id="UP000236333">
    <property type="component" value="Unassembled WGS sequence"/>
</dbReference>
<evidence type="ECO:0000256" key="3">
    <source>
        <dbReference type="ARBA" id="ARBA00008838"/>
    </source>
</evidence>
<keyword evidence="5" id="KW-0690">Ribosome biogenesis</keyword>
<dbReference type="PANTHER" id="PTHR14211:SF7">
    <property type="entry name" value="RIBOSOME BIOGENESIS PROTEIN NOP53"/>
    <property type="match status" value="1"/>
</dbReference>
<comment type="caution">
    <text evidence="8">The sequence shown here is derived from an EMBL/GenBank/DDBJ whole genome shotgun (WGS) entry which is preliminary data.</text>
</comment>
<evidence type="ECO:0000256" key="1">
    <source>
        <dbReference type="ARBA" id="ARBA00004604"/>
    </source>
</evidence>
<feature type="compositionally biased region" description="Acidic residues" evidence="7">
    <location>
        <begin position="55"/>
        <end position="69"/>
    </location>
</feature>
<feature type="compositionally biased region" description="Basic and acidic residues" evidence="7">
    <location>
        <begin position="27"/>
        <end position="47"/>
    </location>
</feature>
<organism evidence="8 9">
    <name type="scientific">Tetrabaena socialis</name>
    <dbReference type="NCBI Taxonomy" id="47790"/>
    <lineage>
        <taxon>Eukaryota</taxon>
        <taxon>Viridiplantae</taxon>
        <taxon>Chlorophyta</taxon>
        <taxon>core chlorophytes</taxon>
        <taxon>Chlorophyceae</taxon>
        <taxon>CS clade</taxon>
        <taxon>Chlamydomonadales</taxon>
        <taxon>Tetrabaenaceae</taxon>
        <taxon>Tetrabaena</taxon>
    </lineage>
</organism>
<feature type="compositionally biased region" description="Basic and acidic residues" evidence="7">
    <location>
        <begin position="109"/>
        <end position="128"/>
    </location>
</feature>
<evidence type="ECO:0000256" key="5">
    <source>
        <dbReference type="ARBA" id="ARBA00022517"/>
    </source>
</evidence>
<sequence>MGPTAKSRKGKKAWRKNIDVSEVEASLEEKTYQERRGPAAAELKDDQLFFVDTVEAADSDDEEEGDEGGEAGAFDPNAIALTGADGDSDGEGPGTAAKRKVEKKSKKERSKEARRKAADLEAGERKKLKAQRRELHTLREVKEQLEDEKQLQDTKRERLQSLRAERAAVEPPRLGKLRFEAPAVQVLTSDEATGSLRQVLPCAMLAADRFKSLQQRGLVEPRKPQPFKERRSLAMSGVILVVHVVAACRDPAGAAALQRLLLAEAPHTAGGGGPSYDAVRQRLHIVQLDVCDEDSIQRAAEEVSGLVDGLDLLLNCSGVLHSGPAGMAPAHRVPATMFSNPLRLPLIYSALFSHAPSPNAPAARSPDRRKVGYEKGGRSERQEAASDEVRAMGRQNKKARLAAKAVFAAQGGDDWL</sequence>
<comment type="subcellular location">
    <subcellularLocation>
        <location evidence="1">Nucleus</location>
        <location evidence="1">Nucleolus</location>
    </subcellularLocation>
    <subcellularLocation>
        <location evidence="2">Nucleus</location>
        <location evidence="2">Nucleoplasm</location>
    </subcellularLocation>
</comment>
<dbReference type="EMBL" id="PGGS01000204">
    <property type="protein sequence ID" value="PNH06989.1"/>
    <property type="molecule type" value="Genomic_DNA"/>
</dbReference>
<feature type="compositionally biased region" description="Basic and acidic residues" evidence="7">
    <location>
        <begin position="365"/>
        <end position="391"/>
    </location>
</feature>
<accession>A0A2J8A389</accession>
<dbReference type="PANTHER" id="PTHR14211">
    <property type="entry name" value="GLIOMA SUPPRESSOR CANDIDATE REGION GENE 2"/>
    <property type="match status" value="1"/>
</dbReference>
<feature type="region of interest" description="Disordered" evidence="7">
    <location>
        <begin position="1"/>
        <end position="128"/>
    </location>
</feature>
<dbReference type="SUPFAM" id="SSF51735">
    <property type="entry name" value="NAD(P)-binding Rossmann-fold domains"/>
    <property type="match status" value="1"/>
</dbReference>
<dbReference type="InterPro" id="IPR011687">
    <property type="entry name" value="Nop53/GLTSCR2"/>
</dbReference>
<dbReference type="GO" id="GO:0000027">
    <property type="term" value="P:ribosomal large subunit assembly"/>
    <property type="evidence" value="ECO:0007669"/>
    <property type="project" value="TreeGrafter"/>
</dbReference>
<feature type="compositionally biased region" description="Basic residues" evidence="7">
    <location>
        <begin position="97"/>
        <end position="108"/>
    </location>
</feature>
<evidence type="ECO:0000256" key="7">
    <source>
        <dbReference type="SAM" id="MobiDB-lite"/>
    </source>
</evidence>
<dbReference type="AlphaFoldDB" id="A0A2J8A389"/>
<dbReference type="InterPro" id="IPR036291">
    <property type="entry name" value="NAD(P)-bd_dom_sf"/>
</dbReference>
<keyword evidence="9" id="KW-1185">Reference proteome</keyword>
<keyword evidence="6" id="KW-0539">Nucleus</keyword>